<dbReference type="GO" id="GO:0003677">
    <property type="term" value="F:DNA binding"/>
    <property type="evidence" value="ECO:0007669"/>
    <property type="project" value="UniProtKB-KW"/>
</dbReference>
<keyword evidence="1" id="KW-0238">DNA-binding</keyword>
<dbReference type="InterPro" id="IPR000944">
    <property type="entry name" value="Tscrpt_reg_Rrf2"/>
</dbReference>
<organism evidence="2 3">
    <name type="scientific">Selenomonas ruminantium</name>
    <dbReference type="NCBI Taxonomy" id="971"/>
    <lineage>
        <taxon>Bacteria</taxon>
        <taxon>Bacillati</taxon>
        <taxon>Bacillota</taxon>
        <taxon>Negativicutes</taxon>
        <taxon>Selenomonadales</taxon>
        <taxon>Selenomonadaceae</taxon>
        <taxon>Selenomonas</taxon>
    </lineage>
</organism>
<sequence>MISTRGRYALRVMLDLAENENGKYIPLKDIAARQELSKKYLEIIVKDLVKGGLLTGASGKGGGYKLCRRPEEYTLGEIIELMEGTLASVACLVDKEHECPRKDICKTLPLWTKYHNLVHDFFYGQKLSDLL</sequence>
<dbReference type="EMBL" id="FNJQ01000003">
    <property type="protein sequence ID" value="SDO93621.1"/>
    <property type="molecule type" value="Genomic_DNA"/>
</dbReference>
<dbReference type="OrthoDB" id="9808360at2"/>
<dbReference type="InterPro" id="IPR036388">
    <property type="entry name" value="WH-like_DNA-bd_sf"/>
</dbReference>
<dbReference type="PROSITE" id="PS51197">
    <property type="entry name" value="HTH_RRF2_2"/>
    <property type="match status" value="1"/>
</dbReference>
<dbReference type="SUPFAM" id="SSF46785">
    <property type="entry name" value="Winged helix' DNA-binding domain"/>
    <property type="match status" value="1"/>
</dbReference>
<gene>
    <name evidence="2" type="ORF">SAMN05216366_103125</name>
</gene>
<dbReference type="PANTHER" id="PTHR33221:SF5">
    <property type="entry name" value="HTH-TYPE TRANSCRIPTIONAL REGULATOR ISCR"/>
    <property type="match status" value="1"/>
</dbReference>
<dbReference type="NCBIfam" id="TIGR00738">
    <property type="entry name" value="rrf2_super"/>
    <property type="match status" value="1"/>
</dbReference>
<evidence type="ECO:0000256" key="1">
    <source>
        <dbReference type="ARBA" id="ARBA00023125"/>
    </source>
</evidence>
<dbReference type="GO" id="GO:0003700">
    <property type="term" value="F:DNA-binding transcription factor activity"/>
    <property type="evidence" value="ECO:0007669"/>
    <property type="project" value="TreeGrafter"/>
</dbReference>
<evidence type="ECO:0000313" key="2">
    <source>
        <dbReference type="EMBL" id="SDO93621.1"/>
    </source>
</evidence>
<dbReference type="Gene3D" id="1.10.10.10">
    <property type="entry name" value="Winged helix-like DNA-binding domain superfamily/Winged helix DNA-binding domain"/>
    <property type="match status" value="1"/>
</dbReference>
<protein>
    <submittedName>
        <fullName evidence="2">Transcriptional regulator, BadM/Rrf2 family</fullName>
    </submittedName>
</protein>
<dbReference type="Proteomes" id="UP000182412">
    <property type="component" value="Unassembled WGS sequence"/>
</dbReference>
<proteinExistence type="predicted"/>
<reference evidence="2 3" key="1">
    <citation type="submission" date="2016-10" db="EMBL/GenBank/DDBJ databases">
        <authorList>
            <person name="de Groot N.N."/>
        </authorList>
    </citation>
    <scope>NUCLEOTIDE SEQUENCE [LARGE SCALE GENOMIC DNA]</scope>
    <source>
        <strain evidence="2 3">S137</strain>
    </source>
</reference>
<dbReference type="InterPro" id="IPR036390">
    <property type="entry name" value="WH_DNA-bd_sf"/>
</dbReference>
<dbReference type="Pfam" id="PF02082">
    <property type="entry name" value="Rrf2"/>
    <property type="match status" value="1"/>
</dbReference>
<accession>A0A1H0NLW0</accession>
<evidence type="ECO:0000313" key="3">
    <source>
        <dbReference type="Proteomes" id="UP000182412"/>
    </source>
</evidence>
<dbReference type="RefSeq" id="WP_074571326.1">
    <property type="nucleotide sequence ID" value="NZ_FNJQ01000003.1"/>
</dbReference>
<dbReference type="GO" id="GO:0005829">
    <property type="term" value="C:cytosol"/>
    <property type="evidence" value="ECO:0007669"/>
    <property type="project" value="TreeGrafter"/>
</dbReference>
<dbReference type="AlphaFoldDB" id="A0A1H0NLW0"/>
<name>A0A1H0NLW0_SELRU</name>
<dbReference type="PANTHER" id="PTHR33221">
    <property type="entry name" value="WINGED HELIX-TURN-HELIX TRANSCRIPTIONAL REGULATOR, RRF2 FAMILY"/>
    <property type="match status" value="1"/>
</dbReference>